<accession>B2D2E2</accession>
<sequence length="88" mass="9789">KYPGEGNFNLDEFCYAAYGAMMPDVRHNTSEPLENCAVTCSSPSLRSHYAFKVDVPDGFPCETDSYGDKMCIGGRCIFDPRKFGFQQG</sequence>
<keyword evidence="1" id="KW-0378">Hydrolase</keyword>
<proteinExistence type="evidence at transcript level"/>
<dbReference type="Gene3D" id="3.40.1620.60">
    <property type="match status" value="1"/>
</dbReference>
<reference evidence="1" key="1">
    <citation type="journal article" date="2008" name="J. Proteomics">
        <title>An insight into the salivary transcriptome and proteome of the soft tick and vector of epizootic bovine abortion, Ornithodoros coriaceus.</title>
        <authorList>
            <person name="Francischetti I.M."/>
            <person name="Meng Z."/>
            <person name="Mans B.J."/>
            <person name="Gudderra N."/>
            <person name="Hall M."/>
            <person name="Veenstra T.D."/>
            <person name="Pham V.M."/>
            <person name="Kotsyfakis M."/>
            <person name="Ribeiro J.M."/>
        </authorList>
    </citation>
    <scope>NUCLEOTIDE SEQUENCE</scope>
    <source>
        <tissue evidence="1">Salivary glands</tissue>
    </source>
</reference>
<keyword evidence="1" id="KW-0645">Protease</keyword>
<keyword evidence="1" id="KW-0482">Metalloprotease</keyword>
<dbReference type="GO" id="GO:0008237">
    <property type="term" value="F:metallopeptidase activity"/>
    <property type="evidence" value="ECO:0007669"/>
    <property type="project" value="UniProtKB-KW"/>
</dbReference>
<evidence type="ECO:0000313" key="1">
    <source>
        <dbReference type="EMBL" id="ACB70383.1"/>
    </source>
</evidence>
<organism evidence="1">
    <name type="scientific">Ornithodoros coriaceus</name>
    <name type="common">Soft tick</name>
    <name type="synonym">Argasid tick</name>
    <dbReference type="NCBI Taxonomy" id="92741"/>
    <lineage>
        <taxon>Eukaryota</taxon>
        <taxon>Metazoa</taxon>
        <taxon>Ecdysozoa</taxon>
        <taxon>Arthropoda</taxon>
        <taxon>Chelicerata</taxon>
        <taxon>Arachnida</taxon>
        <taxon>Acari</taxon>
        <taxon>Parasitiformes</taxon>
        <taxon>Ixodida</taxon>
        <taxon>Ixodoidea</taxon>
        <taxon>Argasidae</taxon>
        <taxon>Ornithodorinae</taxon>
        <taxon>Ornithodoros</taxon>
    </lineage>
</organism>
<feature type="non-terminal residue" evidence="1">
    <location>
        <position position="1"/>
    </location>
</feature>
<protein>
    <submittedName>
        <fullName evidence="1">Salivary metalloprotease</fullName>
    </submittedName>
</protein>
<dbReference type="EMBL" id="EU574876">
    <property type="protein sequence ID" value="ACB70383.1"/>
    <property type="molecule type" value="mRNA"/>
</dbReference>
<reference evidence="1" key="2">
    <citation type="submission" date="2008-03" db="EMBL/GenBank/DDBJ databases">
        <authorList>
            <person name="Li K.S."/>
            <person name="Guan Y."/>
            <person name="Wang J."/>
            <person name="Smith G.J.D."/>
            <person name="Xu K.M."/>
            <person name="Duan L."/>
            <person name="Rahardjo A.P."/>
            <person name="Puthavathana P."/>
            <person name="Buranathai C."/>
            <person name="Nguyen T.D."/>
            <person name="Estoepangestie A.T.S."/>
            <person name="Chaisingh A."/>
            <person name="Auewarakul P."/>
            <person name="Long H.T."/>
            <person name="Hanh N.T.H."/>
            <person name="Lim W."/>
            <person name="Webby R.J."/>
            <person name="Poon L.L.M."/>
            <person name="Chen H."/>
            <person name="Shortridge K.F."/>
            <person name="Yuen K.Y."/>
            <person name="Webster R.G."/>
            <person name="Peiris J.S.M."/>
        </authorList>
    </citation>
    <scope>NUCLEOTIDE SEQUENCE</scope>
    <source>
        <tissue evidence="1">Salivary glands</tissue>
    </source>
</reference>
<dbReference type="AlphaFoldDB" id="B2D2E2"/>
<dbReference type="GO" id="GO:0006508">
    <property type="term" value="P:proteolysis"/>
    <property type="evidence" value="ECO:0007669"/>
    <property type="project" value="UniProtKB-KW"/>
</dbReference>
<name>B2D2E2_ORNCO</name>